<evidence type="ECO:0000313" key="2">
    <source>
        <dbReference type="Proteomes" id="UP000287547"/>
    </source>
</evidence>
<evidence type="ECO:0000313" key="1">
    <source>
        <dbReference type="EMBL" id="RSM58047.1"/>
    </source>
</evidence>
<accession>A0A428XRS5</accession>
<organism evidence="1 2">
    <name type="scientific">Kibdelosporangium aridum</name>
    <dbReference type="NCBI Taxonomy" id="2030"/>
    <lineage>
        <taxon>Bacteria</taxon>
        <taxon>Bacillati</taxon>
        <taxon>Actinomycetota</taxon>
        <taxon>Actinomycetes</taxon>
        <taxon>Pseudonocardiales</taxon>
        <taxon>Pseudonocardiaceae</taxon>
        <taxon>Kibdelosporangium</taxon>
    </lineage>
</organism>
<dbReference type="Proteomes" id="UP000287547">
    <property type="component" value="Unassembled WGS sequence"/>
</dbReference>
<dbReference type="EMBL" id="QHKI01000151">
    <property type="protein sequence ID" value="RSM58047.1"/>
    <property type="molecule type" value="Genomic_DNA"/>
</dbReference>
<reference evidence="1 2" key="1">
    <citation type="submission" date="2018-05" db="EMBL/GenBank/DDBJ databases">
        <title>Evolution of GPA BGCs.</title>
        <authorList>
            <person name="Waglechner N."/>
            <person name="Wright G.D."/>
        </authorList>
    </citation>
    <scope>NUCLEOTIDE SEQUENCE [LARGE SCALE GENOMIC DNA]</scope>
    <source>
        <strain evidence="1 2">A82846</strain>
    </source>
</reference>
<gene>
    <name evidence="1" type="ORF">DMH04_56440</name>
</gene>
<sequence length="73" mass="8473">MFDSFYRPGSHEFTEAFTYFGQGVLFDPRRTAVEAEVHTMNRTPPVAYHGGYVIQRAMMLLGINSSRWRRSAR</sequence>
<comment type="caution">
    <text evidence="1">The sequence shown here is derived from an EMBL/GenBank/DDBJ whole genome shotgun (WGS) entry which is preliminary data.</text>
</comment>
<protein>
    <submittedName>
        <fullName evidence="1">Uncharacterized protein</fullName>
    </submittedName>
</protein>
<name>A0A428XRS5_KIBAR</name>
<dbReference type="AlphaFoldDB" id="A0A428XRS5"/>
<proteinExistence type="predicted"/>